<keyword evidence="9" id="KW-1185">Reference proteome</keyword>
<proteinExistence type="predicted"/>
<dbReference type="PROSITE" id="PS50887">
    <property type="entry name" value="GGDEF"/>
    <property type="match status" value="1"/>
</dbReference>
<evidence type="ECO:0000313" key="9">
    <source>
        <dbReference type="Proteomes" id="UP001161691"/>
    </source>
</evidence>
<evidence type="ECO:0000259" key="5">
    <source>
        <dbReference type="PROSITE" id="PS01124"/>
    </source>
</evidence>
<accession>A0ABT6T9R5</accession>
<dbReference type="InterPro" id="IPR000160">
    <property type="entry name" value="GGDEF_dom"/>
</dbReference>
<dbReference type="PANTHER" id="PTHR43280">
    <property type="entry name" value="ARAC-FAMILY TRANSCRIPTIONAL REGULATOR"/>
    <property type="match status" value="1"/>
</dbReference>
<dbReference type="InterPro" id="IPR018062">
    <property type="entry name" value="HTH_AraC-typ_CS"/>
</dbReference>
<dbReference type="Gene3D" id="3.40.50.2300">
    <property type="match status" value="1"/>
</dbReference>
<organism evidence="8 9">
    <name type="scientific">Cohnella hashimotonis</name>
    <dbReference type="NCBI Taxonomy" id="2826895"/>
    <lineage>
        <taxon>Bacteria</taxon>
        <taxon>Bacillati</taxon>
        <taxon>Bacillota</taxon>
        <taxon>Bacilli</taxon>
        <taxon>Bacillales</taxon>
        <taxon>Paenibacillaceae</taxon>
        <taxon>Cohnella</taxon>
    </lineage>
</organism>
<dbReference type="Gene3D" id="1.10.10.60">
    <property type="entry name" value="Homeodomain-like"/>
    <property type="match status" value="2"/>
</dbReference>
<comment type="caution">
    <text evidence="8">The sequence shown here is derived from an EMBL/GenBank/DDBJ whole genome shotgun (WGS) entry which is preliminary data.</text>
</comment>
<dbReference type="InterPro" id="IPR001789">
    <property type="entry name" value="Sig_transdc_resp-reg_receiver"/>
</dbReference>
<evidence type="ECO:0000259" key="7">
    <source>
        <dbReference type="PROSITE" id="PS50887"/>
    </source>
</evidence>
<protein>
    <submittedName>
        <fullName evidence="8">Response regulator</fullName>
    </submittedName>
</protein>
<dbReference type="InterPro" id="IPR018060">
    <property type="entry name" value="HTH_AraC"/>
</dbReference>
<feature type="modified residue" description="4-aspartylphosphate" evidence="4">
    <location>
        <position position="54"/>
    </location>
</feature>
<feature type="domain" description="HTH araC/xylS-type" evidence="5">
    <location>
        <begin position="424"/>
        <end position="522"/>
    </location>
</feature>
<dbReference type="InterPro" id="IPR011006">
    <property type="entry name" value="CheY-like_superfamily"/>
</dbReference>
<evidence type="ECO:0000256" key="1">
    <source>
        <dbReference type="ARBA" id="ARBA00023015"/>
    </source>
</evidence>
<dbReference type="PRINTS" id="PR00032">
    <property type="entry name" value="HTHARAC"/>
</dbReference>
<keyword evidence="4" id="KW-0597">Phosphoprotein</keyword>
<keyword evidence="2" id="KW-0238">DNA-binding</keyword>
<name>A0ABT6T9R5_9BACL</name>
<reference evidence="8" key="1">
    <citation type="submission" date="2023-04" db="EMBL/GenBank/DDBJ databases">
        <title>Comparative genomic analysis of Cohnella hashimotonis sp. nov., isolated from the International Space Station.</title>
        <authorList>
            <person name="Venkateswaran K."/>
            <person name="Simpson A."/>
        </authorList>
    </citation>
    <scope>NUCLEOTIDE SEQUENCE</scope>
    <source>
        <strain evidence="8">F6_2S_P_1</strain>
    </source>
</reference>
<dbReference type="PROSITE" id="PS50110">
    <property type="entry name" value="RESPONSE_REGULATORY"/>
    <property type="match status" value="1"/>
</dbReference>
<dbReference type="Pfam" id="PF17853">
    <property type="entry name" value="GGDEF_2"/>
    <property type="match status" value="1"/>
</dbReference>
<evidence type="ECO:0000259" key="6">
    <source>
        <dbReference type="PROSITE" id="PS50110"/>
    </source>
</evidence>
<evidence type="ECO:0000313" key="8">
    <source>
        <dbReference type="EMBL" id="MDI4643562.1"/>
    </source>
</evidence>
<sequence>MNIVLVDDEKGIVAGLKKMIGRHIPECEVIDVAYNGMEGYELIHRLRPDIAITDIRMPQSDGLDMIKRLIDAGSPTKFILLSGYADFEYARQAMQLGVRFYINKPVEEEELRDCVRQVLASIRADRDKLLEVDALKQEVHNRNQESALRDIFEIGADHGELAEELLRLAGLPADHSRFVCVLMEFDGSVERVKETGLEPVYRHIEQALAKYKGLYRFRYSGAQFAVLAAHDQDIGYDDLVGSVRQLKEALGRELKLNFAAGIGTVHRRASGISESFEEARHALGYKVIKGTDAVIPYPDIRMDEKRLPIGAERMAELEAGIENLDEAGCADVIRGIFSEMETAPGMSPADLRLQCVNILLSSARTMSVEQLRQSDFLGRHLLSLEAVSKFKTIACFEEWTVQAIGALIAFKREHQMPKKKDLIAEIKAYVTENFDQPISLADLSSRFYISPIYLSQIFKQKTGETYVSFLAKVRIGKAKELLERTDLKVYEICQRVGYSDTQYFARLFEKWTGLKPTEYRKRQPNM</sequence>
<feature type="domain" description="GGDEF" evidence="7">
    <location>
        <begin position="176"/>
        <end position="299"/>
    </location>
</feature>
<dbReference type="SMART" id="SM00342">
    <property type="entry name" value="HTH_ARAC"/>
    <property type="match status" value="1"/>
</dbReference>
<dbReference type="PANTHER" id="PTHR43280:SF2">
    <property type="entry name" value="HTH-TYPE TRANSCRIPTIONAL REGULATOR EXSA"/>
    <property type="match status" value="1"/>
</dbReference>
<feature type="domain" description="Response regulatory" evidence="6">
    <location>
        <begin position="2"/>
        <end position="119"/>
    </location>
</feature>
<keyword evidence="1" id="KW-0805">Transcription regulation</keyword>
<dbReference type="SUPFAM" id="SSF46689">
    <property type="entry name" value="Homeodomain-like"/>
    <property type="match status" value="2"/>
</dbReference>
<dbReference type="InterPro" id="IPR009057">
    <property type="entry name" value="Homeodomain-like_sf"/>
</dbReference>
<dbReference type="PROSITE" id="PS01124">
    <property type="entry name" value="HTH_ARAC_FAMILY_2"/>
    <property type="match status" value="1"/>
</dbReference>
<dbReference type="EMBL" id="JAGRPV010000001">
    <property type="protein sequence ID" value="MDI4643562.1"/>
    <property type="molecule type" value="Genomic_DNA"/>
</dbReference>
<dbReference type="SUPFAM" id="SSF52172">
    <property type="entry name" value="CheY-like"/>
    <property type="match status" value="1"/>
</dbReference>
<evidence type="ECO:0000256" key="3">
    <source>
        <dbReference type="ARBA" id="ARBA00023163"/>
    </source>
</evidence>
<dbReference type="Pfam" id="PF00072">
    <property type="entry name" value="Response_reg"/>
    <property type="match status" value="1"/>
</dbReference>
<dbReference type="RefSeq" id="WP_282906617.1">
    <property type="nucleotide sequence ID" value="NZ_JAGRPV010000001.1"/>
</dbReference>
<dbReference type="SMART" id="SM00448">
    <property type="entry name" value="REC"/>
    <property type="match status" value="1"/>
</dbReference>
<gene>
    <name evidence="8" type="ORF">KB449_01260</name>
</gene>
<dbReference type="Pfam" id="PF12833">
    <property type="entry name" value="HTH_18"/>
    <property type="match status" value="1"/>
</dbReference>
<dbReference type="Proteomes" id="UP001161691">
    <property type="component" value="Unassembled WGS sequence"/>
</dbReference>
<dbReference type="InterPro" id="IPR020449">
    <property type="entry name" value="Tscrpt_reg_AraC-type_HTH"/>
</dbReference>
<evidence type="ECO:0000256" key="4">
    <source>
        <dbReference type="PROSITE-ProRule" id="PRU00169"/>
    </source>
</evidence>
<dbReference type="InterPro" id="IPR041522">
    <property type="entry name" value="CdaR_GGDEF"/>
</dbReference>
<dbReference type="PROSITE" id="PS00041">
    <property type="entry name" value="HTH_ARAC_FAMILY_1"/>
    <property type="match status" value="1"/>
</dbReference>
<dbReference type="CDD" id="cd17536">
    <property type="entry name" value="REC_YesN-like"/>
    <property type="match status" value="1"/>
</dbReference>
<evidence type="ECO:0000256" key="2">
    <source>
        <dbReference type="ARBA" id="ARBA00023125"/>
    </source>
</evidence>
<keyword evidence="3" id="KW-0804">Transcription</keyword>